<reference evidence="5 6" key="1">
    <citation type="submission" date="2018-07" db="EMBL/GenBank/DDBJ databases">
        <title>Chitinophaga K2CV101002-2 sp. nov., isolated from a monsoon evergreen broad-leaved forest soil.</title>
        <authorList>
            <person name="Lv Y."/>
        </authorList>
    </citation>
    <scope>NUCLEOTIDE SEQUENCE [LARGE SCALE GENOMIC DNA]</scope>
    <source>
        <strain evidence="5 6">GDMCC 1.1288</strain>
    </source>
</reference>
<feature type="domain" description="HTH araC/xylS-type" evidence="4">
    <location>
        <begin position="161"/>
        <end position="263"/>
    </location>
</feature>
<dbReference type="AlphaFoldDB" id="A0A3E1YHU5"/>
<evidence type="ECO:0000313" key="6">
    <source>
        <dbReference type="Proteomes" id="UP000260644"/>
    </source>
</evidence>
<name>A0A3E1YHU5_9BACT</name>
<dbReference type="Pfam" id="PF12833">
    <property type="entry name" value="HTH_18"/>
    <property type="match status" value="1"/>
</dbReference>
<dbReference type="InterPro" id="IPR046532">
    <property type="entry name" value="DUF6597"/>
</dbReference>
<dbReference type="Pfam" id="PF20240">
    <property type="entry name" value="DUF6597"/>
    <property type="match status" value="1"/>
</dbReference>
<dbReference type="InterPro" id="IPR050204">
    <property type="entry name" value="AraC_XylS_family_regulators"/>
</dbReference>
<comment type="caution">
    <text evidence="5">The sequence shown here is derived from an EMBL/GenBank/DDBJ whole genome shotgun (WGS) entry which is preliminary data.</text>
</comment>
<dbReference type="GO" id="GO:0003700">
    <property type="term" value="F:DNA-binding transcription factor activity"/>
    <property type="evidence" value="ECO:0007669"/>
    <property type="project" value="InterPro"/>
</dbReference>
<dbReference type="InterPro" id="IPR018060">
    <property type="entry name" value="HTH_AraC"/>
</dbReference>
<organism evidence="5 6">
    <name type="scientific">Chitinophaga silvatica</name>
    <dbReference type="NCBI Taxonomy" id="2282649"/>
    <lineage>
        <taxon>Bacteria</taxon>
        <taxon>Pseudomonadati</taxon>
        <taxon>Bacteroidota</taxon>
        <taxon>Chitinophagia</taxon>
        <taxon>Chitinophagales</taxon>
        <taxon>Chitinophagaceae</taxon>
        <taxon>Chitinophaga</taxon>
    </lineage>
</organism>
<evidence type="ECO:0000256" key="3">
    <source>
        <dbReference type="ARBA" id="ARBA00023163"/>
    </source>
</evidence>
<keyword evidence="6" id="KW-1185">Reference proteome</keyword>
<evidence type="ECO:0000313" key="5">
    <source>
        <dbReference type="EMBL" id="RFS26914.1"/>
    </source>
</evidence>
<dbReference type="PANTHER" id="PTHR46796:SF13">
    <property type="entry name" value="HTH-TYPE TRANSCRIPTIONAL ACTIVATOR RHAS"/>
    <property type="match status" value="1"/>
</dbReference>
<proteinExistence type="predicted"/>
<keyword evidence="1" id="KW-0805">Transcription regulation</keyword>
<dbReference type="RefSeq" id="WP_116974106.1">
    <property type="nucleotide sequence ID" value="NZ_QPMM01000001.1"/>
</dbReference>
<keyword evidence="3" id="KW-0804">Transcription</keyword>
<accession>A0A3E1YHU5</accession>
<dbReference type="Gene3D" id="1.10.10.60">
    <property type="entry name" value="Homeodomain-like"/>
    <property type="match status" value="1"/>
</dbReference>
<dbReference type="EMBL" id="QPMM01000001">
    <property type="protein sequence ID" value="RFS26914.1"/>
    <property type="molecule type" value="Genomic_DNA"/>
</dbReference>
<gene>
    <name evidence="5" type="ORF">DVR12_03770</name>
</gene>
<dbReference type="Proteomes" id="UP000260644">
    <property type="component" value="Unassembled WGS sequence"/>
</dbReference>
<dbReference type="GO" id="GO:0043565">
    <property type="term" value="F:sequence-specific DNA binding"/>
    <property type="evidence" value="ECO:0007669"/>
    <property type="project" value="InterPro"/>
</dbReference>
<evidence type="ECO:0000256" key="1">
    <source>
        <dbReference type="ARBA" id="ARBA00023015"/>
    </source>
</evidence>
<evidence type="ECO:0000259" key="4">
    <source>
        <dbReference type="PROSITE" id="PS01124"/>
    </source>
</evidence>
<keyword evidence="2" id="KW-0238">DNA-binding</keyword>
<dbReference type="PANTHER" id="PTHR46796">
    <property type="entry name" value="HTH-TYPE TRANSCRIPTIONAL ACTIVATOR RHAS-RELATED"/>
    <property type="match status" value="1"/>
</dbReference>
<dbReference type="PROSITE" id="PS01124">
    <property type="entry name" value="HTH_ARAC_FAMILY_2"/>
    <property type="match status" value="1"/>
</dbReference>
<dbReference type="SMART" id="SM00342">
    <property type="entry name" value="HTH_ARAC"/>
    <property type="match status" value="1"/>
</dbReference>
<sequence length="281" mass="33056">MLCKRFKPDIKLIEYIKEYMIIDLTFDDKTFVPPPKAYPVNPEEGIRFILRGQLWSQDAETNIVEERAPVTVFGQPNRRQNLIITNNFTIFHVRFQPGGLFKLLKIPMTEMLHKNYEAELVMGKEINEIQEQLLYSSGYEQMIAVIDKYFQKKIGQLKPLGRPIDKIGRHILENPQLFNLAKVAQQACLSHRQFEKRFEQLVGVTPKYYARICRFYQAYVMKEFNPELDWLSIAIQNGYSDYQHLVKDFKHFAGTTPNILIKESLNNPERAFNTFHDFRGV</sequence>
<protein>
    <submittedName>
        <fullName evidence="5">AraC family transcriptional regulator</fullName>
    </submittedName>
</protein>
<evidence type="ECO:0000256" key="2">
    <source>
        <dbReference type="ARBA" id="ARBA00023125"/>
    </source>
</evidence>